<dbReference type="AlphaFoldDB" id="A0A1X7TLS7"/>
<protein>
    <submittedName>
        <fullName evidence="1">Uncharacterized protein</fullName>
    </submittedName>
</protein>
<proteinExistence type="predicted"/>
<name>A0A1X7TLS7_AMPQE</name>
<accession>A0A1X7TLS7</accession>
<evidence type="ECO:0000313" key="1">
    <source>
        <dbReference type="EnsemblMetazoa" id="Aqu2.1.15873_001"/>
    </source>
</evidence>
<sequence length="53" mass="6139">MIRHWQRGKSCHKHGTLLLKQHGLNSVNIHFNADNCRGQIKIIQLFNTSDIES</sequence>
<organism evidence="1">
    <name type="scientific">Amphimedon queenslandica</name>
    <name type="common">Sponge</name>
    <dbReference type="NCBI Taxonomy" id="400682"/>
    <lineage>
        <taxon>Eukaryota</taxon>
        <taxon>Metazoa</taxon>
        <taxon>Porifera</taxon>
        <taxon>Demospongiae</taxon>
        <taxon>Heteroscleromorpha</taxon>
        <taxon>Haplosclerida</taxon>
        <taxon>Niphatidae</taxon>
        <taxon>Amphimedon</taxon>
    </lineage>
</organism>
<reference evidence="1" key="1">
    <citation type="submission" date="2017-05" db="UniProtKB">
        <authorList>
            <consortium name="EnsemblMetazoa"/>
        </authorList>
    </citation>
    <scope>IDENTIFICATION</scope>
</reference>
<dbReference type="InParanoid" id="A0A1X7TLS7"/>
<dbReference type="EnsemblMetazoa" id="Aqu2.1.15873_001">
    <property type="protein sequence ID" value="Aqu2.1.15873_001"/>
    <property type="gene ID" value="Aqu2.1.15873"/>
</dbReference>